<organism evidence="1 2">
    <name type="scientific">Rhabditophanes sp. KR3021</name>
    <dbReference type="NCBI Taxonomy" id="114890"/>
    <lineage>
        <taxon>Eukaryota</taxon>
        <taxon>Metazoa</taxon>
        <taxon>Ecdysozoa</taxon>
        <taxon>Nematoda</taxon>
        <taxon>Chromadorea</taxon>
        <taxon>Rhabditida</taxon>
        <taxon>Tylenchina</taxon>
        <taxon>Panagrolaimomorpha</taxon>
        <taxon>Strongyloidoidea</taxon>
        <taxon>Alloionematidae</taxon>
        <taxon>Rhabditophanes</taxon>
    </lineage>
</organism>
<dbReference type="Proteomes" id="UP000095286">
    <property type="component" value="Unplaced"/>
</dbReference>
<protein>
    <submittedName>
        <fullName evidence="2">MFS domain-containing protein</fullName>
    </submittedName>
</protein>
<evidence type="ECO:0000313" key="2">
    <source>
        <dbReference type="WBParaSite" id="RSKR_0000455400.1"/>
    </source>
</evidence>
<sequence length="172" mass="19105">MDSFKHTNSITISDEDESSSKNVKQRPMIKVDEMPPLPVAIMFGFQQVMVCVSALLVIPFILSDSLCPGDKLNELRVKLISSTFVTSGISTIIQSAFGFRLALLQGVAFAYVPTIQVFFNEKCTKTINDHVDESDYNNKMALVLGCLMISSLVPFIIAATGKLSKIMKIYWR</sequence>
<evidence type="ECO:0000313" key="1">
    <source>
        <dbReference type="Proteomes" id="UP000095286"/>
    </source>
</evidence>
<name>A0AC35TUL4_9BILA</name>
<reference evidence="2" key="1">
    <citation type="submission" date="2016-11" db="UniProtKB">
        <authorList>
            <consortium name="WormBaseParasite"/>
        </authorList>
    </citation>
    <scope>IDENTIFICATION</scope>
    <source>
        <strain evidence="2">KR3021</strain>
    </source>
</reference>
<accession>A0AC35TUL4</accession>
<proteinExistence type="predicted"/>
<dbReference type="WBParaSite" id="RSKR_0000455400.1">
    <property type="protein sequence ID" value="RSKR_0000455400.1"/>
    <property type="gene ID" value="RSKR_0000455400"/>
</dbReference>